<evidence type="ECO:0000313" key="3">
    <source>
        <dbReference type="EMBL" id="QEU83274.1"/>
    </source>
</evidence>
<keyword evidence="4" id="KW-1185">Reference proteome</keyword>
<evidence type="ECO:0000259" key="2">
    <source>
        <dbReference type="Pfam" id="PF13460"/>
    </source>
</evidence>
<dbReference type="RefSeq" id="WP_150522233.1">
    <property type="nucleotide sequence ID" value="NZ_BMVX01000027.1"/>
</dbReference>
<accession>A0A5P2V0J2</accession>
<dbReference type="Gene3D" id="3.40.50.720">
    <property type="entry name" value="NAD(P)-binding Rossmann-like Domain"/>
    <property type="match status" value="1"/>
</dbReference>
<gene>
    <name evidence="3" type="ORF">CP968_31025</name>
</gene>
<reference evidence="3 4" key="1">
    <citation type="submission" date="2017-09" db="EMBL/GenBank/DDBJ databases">
        <authorList>
            <person name="Lee N."/>
            <person name="Cho B.-K."/>
        </authorList>
    </citation>
    <scope>NUCLEOTIDE SEQUENCE [LARGE SCALE GENOMIC DNA]</scope>
    <source>
        <strain evidence="3 4">ATCC 27467</strain>
    </source>
</reference>
<dbReference type="KEGG" id="ssub:CP968_31025"/>
<proteinExistence type="predicted"/>
<dbReference type="AlphaFoldDB" id="A0A5P2V0J2"/>
<feature type="region of interest" description="Disordered" evidence="1">
    <location>
        <begin position="85"/>
        <end position="122"/>
    </location>
</feature>
<dbReference type="Pfam" id="PF13460">
    <property type="entry name" value="NAD_binding_10"/>
    <property type="match status" value="1"/>
</dbReference>
<feature type="domain" description="NAD(P)-binding" evidence="2">
    <location>
        <begin position="3"/>
        <end position="54"/>
    </location>
</feature>
<dbReference type="EMBL" id="CP023701">
    <property type="protein sequence ID" value="QEU83274.1"/>
    <property type="molecule type" value="Genomic_DNA"/>
</dbReference>
<protein>
    <recommendedName>
        <fullName evidence="2">NAD(P)-binding domain-containing protein</fullName>
    </recommendedName>
</protein>
<name>A0A5P2V0J2_9ACTN</name>
<dbReference type="InterPro" id="IPR016040">
    <property type="entry name" value="NAD(P)-bd_dom"/>
</dbReference>
<evidence type="ECO:0000313" key="4">
    <source>
        <dbReference type="Proteomes" id="UP000326831"/>
    </source>
</evidence>
<evidence type="ECO:0000256" key="1">
    <source>
        <dbReference type="SAM" id="MobiDB-lite"/>
    </source>
</evidence>
<dbReference type="Proteomes" id="UP000326831">
    <property type="component" value="Chromosome"/>
</dbReference>
<dbReference type="OrthoDB" id="4248066at2"/>
<sequence>MALSRSDLDWLIHRPSLLTDDPGTGTVSLGPAEFHGRIPRADVTATLAELLHEPRIHRQILELNTGSTPIREAVTAANRPWTVSWGRCRPSSPRASNDTVTVPGRRSAMTPATGRAPARPSR</sequence>
<organism evidence="3 4">
    <name type="scientific">Streptomyces subrutilus</name>
    <dbReference type="NCBI Taxonomy" id="36818"/>
    <lineage>
        <taxon>Bacteria</taxon>
        <taxon>Bacillati</taxon>
        <taxon>Actinomycetota</taxon>
        <taxon>Actinomycetes</taxon>
        <taxon>Kitasatosporales</taxon>
        <taxon>Streptomycetaceae</taxon>
        <taxon>Streptomyces</taxon>
    </lineage>
</organism>